<evidence type="ECO:0000313" key="10">
    <source>
        <dbReference type="EMBL" id="CAB5009832.1"/>
    </source>
</evidence>
<dbReference type="EMBL" id="CAFAAO010000005">
    <property type="protein sequence ID" value="CAB4799866.1"/>
    <property type="molecule type" value="Genomic_DNA"/>
</dbReference>
<dbReference type="PANTHER" id="PTHR10884:SF14">
    <property type="entry name" value="NADH DEHYDROGENASE [UBIQUINONE] IRON-SULFUR PROTEIN 3, MITOCHONDRIAL"/>
    <property type="match status" value="1"/>
</dbReference>
<evidence type="ECO:0000313" key="7">
    <source>
        <dbReference type="EMBL" id="CAB4740538.1"/>
    </source>
</evidence>
<accession>A0A6J6XXF2</accession>
<dbReference type="Gene3D" id="3.30.460.80">
    <property type="entry name" value="NADH:ubiquinone oxidoreductase, 30kDa subunit"/>
    <property type="match status" value="1"/>
</dbReference>
<dbReference type="EMBL" id="CAESAD010000001">
    <property type="protein sequence ID" value="CAB4331104.1"/>
    <property type="molecule type" value="Genomic_DNA"/>
</dbReference>
<dbReference type="Pfam" id="PF00329">
    <property type="entry name" value="Complex1_30kDa"/>
    <property type="match status" value="1"/>
</dbReference>
<name>A0A6J6XXF2_9ZZZZ</name>
<protein>
    <submittedName>
        <fullName evidence="8">Unannotated protein</fullName>
    </submittedName>
</protein>
<dbReference type="EMBL" id="CAEZYC010000002">
    <property type="protein sequence ID" value="CAB4696916.1"/>
    <property type="molecule type" value="Genomic_DNA"/>
</dbReference>
<sequence>MTQVNIQPAEWLDNAQQLKAAGFTRCEWLTASHNGGESFTVTLCVAKPDLSERTLFSSAVDTSVESLTSIYPSVAFHEREVAQMFGLTFSGHDTSELAFETEFAGFPLRRDFALASRVDTEWPGAVEPDENATRRPASPPGIFPEWQS</sequence>
<dbReference type="AlphaFoldDB" id="A0A6J6XXF2"/>
<feature type="region of interest" description="Disordered" evidence="2">
    <location>
        <begin position="123"/>
        <end position="148"/>
    </location>
</feature>
<dbReference type="EMBL" id="CAFBPK010000002">
    <property type="protein sequence ID" value="CAB5009832.1"/>
    <property type="molecule type" value="Genomic_DNA"/>
</dbReference>
<evidence type="ECO:0000256" key="2">
    <source>
        <dbReference type="SAM" id="MobiDB-lite"/>
    </source>
</evidence>
<evidence type="ECO:0000313" key="5">
    <source>
        <dbReference type="EMBL" id="CAB4331104.1"/>
    </source>
</evidence>
<gene>
    <name evidence="6" type="ORF">UFOPK2648_00083</name>
    <name evidence="7" type="ORF">UFOPK2824_00119</name>
    <name evidence="8" type="ORF">UFOPK3037_00557</name>
    <name evidence="9" type="ORF">UFOPK3278_00480</name>
    <name evidence="4" type="ORF">UFOPK3406_00095</name>
    <name evidence="5" type="ORF">UFOPK3925_00190</name>
    <name evidence="10" type="ORF">UFOPK4097_00254</name>
</gene>
<evidence type="ECO:0000313" key="6">
    <source>
        <dbReference type="EMBL" id="CAB4696916.1"/>
    </source>
</evidence>
<reference evidence="8" key="1">
    <citation type="submission" date="2020-05" db="EMBL/GenBank/DDBJ databases">
        <authorList>
            <person name="Chiriac C."/>
            <person name="Salcher M."/>
            <person name="Ghai R."/>
            <person name="Kavagutti S V."/>
        </authorList>
    </citation>
    <scope>NUCLEOTIDE SEQUENCE</scope>
</reference>
<dbReference type="EMBL" id="CAFBIX010000012">
    <property type="protein sequence ID" value="CAB4846969.1"/>
    <property type="molecule type" value="Genomic_DNA"/>
</dbReference>
<comment type="similarity">
    <text evidence="1">Belongs to the complex I 30 kDa subunit family.</text>
</comment>
<evidence type="ECO:0000313" key="4">
    <source>
        <dbReference type="EMBL" id="CAB4330075.1"/>
    </source>
</evidence>
<dbReference type="EMBL" id="CAEZZD010000009">
    <property type="protein sequence ID" value="CAB4740538.1"/>
    <property type="molecule type" value="Genomic_DNA"/>
</dbReference>
<dbReference type="InterPro" id="IPR037232">
    <property type="entry name" value="NADH_quin_OxRdtase_su_C/D-like"/>
</dbReference>
<dbReference type="EMBL" id="CAESAI010000001">
    <property type="protein sequence ID" value="CAB4330075.1"/>
    <property type="molecule type" value="Genomic_DNA"/>
</dbReference>
<evidence type="ECO:0000259" key="3">
    <source>
        <dbReference type="Pfam" id="PF00329"/>
    </source>
</evidence>
<proteinExistence type="inferred from homology"/>
<evidence type="ECO:0000256" key="1">
    <source>
        <dbReference type="ARBA" id="ARBA00007569"/>
    </source>
</evidence>
<dbReference type="PANTHER" id="PTHR10884">
    <property type="entry name" value="NADH DEHYDROGENASE UBIQUINONE IRON-SULFUR PROTEIN 3"/>
    <property type="match status" value="1"/>
</dbReference>
<organism evidence="8">
    <name type="scientific">freshwater metagenome</name>
    <dbReference type="NCBI Taxonomy" id="449393"/>
    <lineage>
        <taxon>unclassified sequences</taxon>
        <taxon>metagenomes</taxon>
        <taxon>ecological metagenomes</taxon>
    </lineage>
</organism>
<dbReference type="InterPro" id="IPR001268">
    <property type="entry name" value="NADH_UbQ_OxRdtase_30kDa_su"/>
</dbReference>
<evidence type="ECO:0000313" key="9">
    <source>
        <dbReference type="EMBL" id="CAB4846969.1"/>
    </source>
</evidence>
<dbReference type="SUPFAM" id="SSF143243">
    <property type="entry name" value="Nqo5-like"/>
    <property type="match status" value="1"/>
</dbReference>
<dbReference type="GO" id="GO:0008137">
    <property type="term" value="F:NADH dehydrogenase (ubiquinone) activity"/>
    <property type="evidence" value="ECO:0007669"/>
    <property type="project" value="InterPro"/>
</dbReference>
<evidence type="ECO:0000313" key="8">
    <source>
        <dbReference type="EMBL" id="CAB4799866.1"/>
    </source>
</evidence>
<feature type="domain" description="NADH:ubiquinone oxidoreductase 30kDa subunit" evidence="3">
    <location>
        <begin position="4"/>
        <end position="117"/>
    </location>
</feature>